<keyword evidence="1" id="KW-0812">Transmembrane</keyword>
<evidence type="ECO:0000256" key="1">
    <source>
        <dbReference type="SAM" id="Phobius"/>
    </source>
</evidence>
<protein>
    <submittedName>
        <fullName evidence="2">Uncharacterized protein</fullName>
    </submittedName>
</protein>
<evidence type="ECO:0000313" key="3">
    <source>
        <dbReference type="Proteomes" id="UP000268162"/>
    </source>
</evidence>
<feature type="transmembrane region" description="Helical" evidence="1">
    <location>
        <begin position="21"/>
        <end position="45"/>
    </location>
</feature>
<proteinExistence type="predicted"/>
<name>A0A4P9ZNM1_9FUNG</name>
<dbReference type="EMBL" id="ML003017">
    <property type="protein sequence ID" value="RKP34937.1"/>
    <property type="molecule type" value="Genomic_DNA"/>
</dbReference>
<keyword evidence="1" id="KW-0472">Membrane</keyword>
<dbReference type="Proteomes" id="UP000268162">
    <property type="component" value="Unassembled WGS sequence"/>
</dbReference>
<keyword evidence="1" id="KW-1133">Transmembrane helix</keyword>
<keyword evidence="3" id="KW-1185">Reference proteome</keyword>
<sequence length="149" mass="16987">PHTRGWRKYYHQFRNKPATHLTAFIILHEVTAVLPFGLIFGLLTWTDWRPPVSEESMDEALQRARKLVYRLTRGAGLTPEDRAEWEMQPAAAQEQTLANRGMVMEWVSSYFSQIKPISLVHLATTYALVKLLLPVRIATSLALTPSTAK</sequence>
<reference evidence="3" key="1">
    <citation type="journal article" date="2018" name="Nat. Microbiol.">
        <title>Leveraging single-cell genomics to expand the fungal tree of life.</title>
        <authorList>
            <person name="Ahrendt S.R."/>
            <person name="Quandt C.A."/>
            <person name="Ciobanu D."/>
            <person name="Clum A."/>
            <person name="Salamov A."/>
            <person name="Andreopoulos B."/>
            <person name="Cheng J.F."/>
            <person name="Woyke T."/>
            <person name="Pelin A."/>
            <person name="Henrissat B."/>
            <person name="Reynolds N.K."/>
            <person name="Benny G.L."/>
            <person name="Smith M.E."/>
            <person name="James T.Y."/>
            <person name="Grigoriev I.V."/>
        </authorList>
    </citation>
    <scope>NUCLEOTIDE SEQUENCE [LARGE SCALE GENOMIC DNA]</scope>
    <source>
        <strain evidence="3">RSA 468</strain>
    </source>
</reference>
<feature type="non-terminal residue" evidence="2">
    <location>
        <position position="149"/>
    </location>
</feature>
<feature type="non-terminal residue" evidence="2">
    <location>
        <position position="1"/>
    </location>
</feature>
<accession>A0A4P9ZNM1</accession>
<dbReference type="InterPro" id="IPR018811">
    <property type="entry name" value="MRX11"/>
</dbReference>
<dbReference type="AlphaFoldDB" id="A0A4P9ZNM1"/>
<evidence type="ECO:0000313" key="2">
    <source>
        <dbReference type="EMBL" id="RKP34937.1"/>
    </source>
</evidence>
<dbReference type="Pfam" id="PF10306">
    <property type="entry name" value="FLILHELTA"/>
    <property type="match status" value="1"/>
</dbReference>
<gene>
    <name evidence="2" type="ORF">BJ085DRAFT_1418</name>
</gene>
<dbReference type="GO" id="GO:0005739">
    <property type="term" value="C:mitochondrion"/>
    <property type="evidence" value="ECO:0007669"/>
    <property type="project" value="TreeGrafter"/>
</dbReference>
<organism evidence="2 3">
    <name type="scientific">Dimargaris cristalligena</name>
    <dbReference type="NCBI Taxonomy" id="215637"/>
    <lineage>
        <taxon>Eukaryota</taxon>
        <taxon>Fungi</taxon>
        <taxon>Fungi incertae sedis</taxon>
        <taxon>Zoopagomycota</taxon>
        <taxon>Kickxellomycotina</taxon>
        <taxon>Dimargaritomycetes</taxon>
        <taxon>Dimargaritales</taxon>
        <taxon>Dimargaritaceae</taxon>
        <taxon>Dimargaris</taxon>
    </lineage>
</organism>
<dbReference type="PANTHER" id="PTHR28002:SF1">
    <property type="entry name" value="MIOREX COMPLEX COMPONENT 11"/>
    <property type="match status" value="1"/>
</dbReference>
<dbReference type="PANTHER" id="PTHR28002">
    <property type="entry name" value="MIOREX COMPLEX COMPONENT 11"/>
    <property type="match status" value="1"/>
</dbReference>